<organism evidence="2 3">
    <name type="scientific">Roseibium limicola</name>
    <dbReference type="NCBI Taxonomy" id="2816037"/>
    <lineage>
        <taxon>Bacteria</taxon>
        <taxon>Pseudomonadati</taxon>
        <taxon>Pseudomonadota</taxon>
        <taxon>Alphaproteobacteria</taxon>
        <taxon>Hyphomicrobiales</taxon>
        <taxon>Stappiaceae</taxon>
        <taxon>Roseibium</taxon>
    </lineage>
</organism>
<dbReference type="Proteomes" id="UP000664779">
    <property type="component" value="Unassembled WGS sequence"/>
</dbReference>
<evidence type="ECO:0000313" key="2">
    <source>
        <dbReference type="EMBL" id="MBO0343656.1"/>
    </source>
</evidence>
<keyword evidence="3" id="KW-1185">Reference proteome</keyword>
<dbReference type="InterPro" id="IPR000182">
    <property type="entry name" value="GNAT_dom"/>
</dbReference>
<accession>A0A939J6X1</accession>
<reference evidence="2" key="1">
    <citation type="submission" date="2021-03" db="EMBL/GenBank/DDBJ databases">
        <title>Roseibium sp. CAU 1637 isolated from Incheon.</title>
        <authorList>
            <person name="Kim W."/>
        </authorList>
    </citation>
    <scope>NUCLEOTIDE SEQUENCE</scope>
    <source>
        <strain evidence="2">CAU 1637</strain>
    </source>
</reference>
<dbReference type="SUPFAM" id="SSF55729">
    <property type="entry name" value="Acyl-CoA N-acyltransferases (Nat)"/>
    <property type="match status" value="1"/>
</dbReference>
<proteinExistence type="predicted"/>
<sequence length="180" mass="20476">MQDLIVRGKGFSLEPFSTSDLSLLSTLHAKSDANRFLSRSGKGWSQERTSEWLEKALIDQDRHGFSPFKLALDDQSFAGWAGFTALEETSEIALHYCIDPDVQELHPELLGKVSAELIEWFFETTYFSHLVDCVRTDDREGRILAQSLGFSYRESRRIFDMPCDVFQRLSPSMQTLVASA</sequence>
<feature type="domain" description="N-acetyltransferase" evidence="1">
    <location>
        <begin position="13"/>
        <end position="150"/>
    </location>
</feature>
<gene>
    <name evidence="2" type="ORF">J0X15_00350</name>
</gene>
<dbReference type="InterPro" id="IPR016181">
    <property type="entry name" value="Acyl_CoA_acyltransferase"/>
</dbReference>
<comment type="caution">
    <text evidence="2">The sequence shown here is derived from an EMBL/GenBank/DDBJ whole genome shotgun (WGS) entry which is preliminary data.</text>
</comment>
<protein>
    <submittedName>
        <fullName evidence="2">GNAT family N-acetyltransferase</fullName>
    </submittedName>
</protein>
<evidence type="ECO:0000313" key="3">
    <source>
        <dbReference type="Proteomes" id="UP000664779"/>
    </source>
</evidence>
<dbReference type="Pfam" id="PF13302">
    <property type="entry name" value="Acetyltransf_3"/>
    <property type="match status" value="1"/>
</dbReference>
<dbReference type="Gene3D" id="3.40.630.30">
    <property type="match status" value="1"/>
</dbReference>
<evidence type="ECO:0000259" key="1">
    <source>
        <dbReference type="Pfam" id="PF13302"/>
    </source>
</evidence>
<dbReference type="EMBL" id="JAFLNF010000001">
    <property type="protein sequence ID" value="MBO0343656.1"/>
    <property type="molecule type" value="Genomic_DNA"/>
</dbReference>
<dbReference type="RefSeq" id="WP_206937205.1">
    <property type="nucleotide sequence ID" value="NZ_JAFLNF010000001.1"/>
</dbReference>
<dbReference type="AlphaFoldDB" id="A0A939J6X1"/>
<dbReference type="GO" id="GO:0016747">
    <property type="term" value="F:acyltransferase activity, transferring groups other than amino-acyl groups"/>
    <property type="evidence" value="ECO:0007669"/>
    <property type="project" value="InterPro"/>
</dbReference>
<name>A0A939J6X1_9HYPH</name>